<sequence>MAHAQSGVPSVAIPAARRVATSQEGNMRKGKSRRRTCELILTVQQLRSSTPGGDTNKTTGGEVPGLLMVSAPTIGALDPEQWLHGMVVGVKGRQQMFSSQGPHERRWI</sequence>
<organism evidence="2">
    <name type="scientific">Oryza punctata</name>
    <name type="common">Red rice</name>
    <dbReference type="NCBI Taxonomy" id="4537"/>
    <lineage>
        <taxon>Eukaryota</taxon>
        <taxon>Viridiplantae</taxon>
        <taxon>Streptophyta</taxon>
        <taxon>Embryophyta</taxon>
        <taxon>Tracheophyta</taxon>
        <taxon>Spermatophyta</taxon>
        <taxon>Magnoliopsida</taxon>
        <taxon>Liliopsida</taxon>
        <taxon>Poales</taxon>
        <taxon>Poaceae</taxon>
        <taxon>BOP clade</taxon>
        <taxon>Oryzoideae</taxon>
        <taxon>Oryzeae</taxon>
        <taxon>Oryzinae</taxon>
        <taxon>Oryza</taxon>
    </lineage>
</organism>
<name>A0A0E0MEG6_ORYPU</name>
<dbReference type="Gramene" id="OPUNC11G08540.1">
    <property type="protein sequence ID" value="OPUNC11G08540.1"/>
    <property type="gene ID" value="OPUNC11G08540"/>
</dbReference>
<evidence type="ECO:0000313" key="2">
    <source>
        <dbReference type="EnsemblPlants" id="OPUNC11G08540.1"/>
    </source>
</evidence>
<feature type="region of interest" description="Disordered" evidence="1">
    <location>
        <begin position="1"/>
        <end position="34"/>
    </location>
</feature>
<reference evidence="2" key="1">
    <citation type="submission" date="2015-04" db="UniProtKB">
        <authorList>
            <consortium name="EnsemblPlants"/>
        </authorList>
    </citation>
    <scope>IDENTIFICATION</scope>
</reference>
<evidence type="ECO:0000256" key="1">
    <source>
        <dbReference type="SAM" id="MobiDB-lite"/>
    </source>
</evidence>
<dbReference type="Proteomes" id="UP000026962">
    <property type="component" value="Chromosome 11"/>
</dbReference>
<keyword evidence="3" id="KW-1185">Reference proteome</keyword>
<dbReference type="EnsemblPlants" id="OPUNC11G08540.1">
    <property type="protein sequence ID" value="OPUNC11G08540.1"/>
    <property type="gene ID" value="OPUNC11G08540"/>
</dbReference>
<accession>A0A0E0MEG6</accession>
<dbReference type="HOGENOM" id="CLU_2201258_0_0_1"/>
<reference evidence="2" key="2">
    <citation type="submission" date="2018-05" db="EMBL/GenBank/DDBJ databases">
        <title>OpunRS2 (Oryza punctata Reference Sequence Version 2).</title>
        <authorList>
            <person name="Zhang J."/>
            <person name="Kudrna D."/>
            <person name="Lee S."/>
            <person name="Talag J."/>
            <person name="Welchert J."/>
            <person name="Wing R.A."/>
        </authorList>
    </citation>
    <scope>NUCLEOTIDE SEQUENCE [LARGE SCALE GENOMIC DNA]</scope>
</reference>
<evidence type="ECO:0000313" key="3">
    <source>
        <dbReference type="Proteomes" id="UP000026962"/>
    </source>
</evidence>
<proteinExistence type="predicted"/>
<protein>
    <submittedName>
        <fullName evidence="2">Uncharacterized protein</fullName>
    </submittedName>
</protein>
<dbReference type="AlphaFoldDB" id="A0A0E0MEG6"/>